<sequence>MNIRKQFMIGCVVFCLVLTMAILFLISNYTHKTLMQEYRGKAEIMLHSMMAVRKHTSAVIRPKATELLPKNQFMPELQSTSFTANGVFSRIPDQFKHELLYKTASTKPRNPENMATEDESLIIEDLDKLAKNGQRPFFEGIRNVNGVDYYVIAEGEANKPGCMVCHGKPSEAPQSMKDRYPVEKDGGYYRKPGQVECAQLASIPLSAMDVVANQTLGSVVFIGFFFIAFALAFLLFGLNLIFNPISRITGIAKFIAEGDLESADTAIHNMRRAAQGKFFAGRIIKSGNEIGNLVQSFEIMIEGLSDLITEVRDSGDNVSVSGRKISATVGDIDSAVTRQAASTNEVTATSSLIRKTSRNLVDVMEEVAVNASESADLAEVLQGNISLREKSLINLVNSTDNVSSRLGAINEKANKINQIVTTIARIADHTNLLSLNAAIEAEKAGQFGQGFSVVAREIRRLADQTVIAAEDIELMVRDMQSAVSSGVMEMEKFNHEVRSSVDEVEKMSLDLGQIAEQVRVLKPKFAEVSRAMGDQADSAEQINEAMSDLSESAVGTTSSIEEFKRTVASLNYTVQSLTGAVDGFRAVESDTGKQSGETPETEKEQS</sequence>
<dbReference type="SMART" id="SM00283">
    <property type="entry name" value="MA"/>
    <property type="match status" value="1"/>
</dbReference>
<proteinExistence type="inferred from homology"/>
<dbReference type="STRING" id="246191.SAMN05660337_0665"/>
<evidence type="ECO:0000313" key="8">
    <source>
        <dbReference type="Proteomes" id="UP000199053"/>
    </source>
</evidence>
<dbReference type="RefSeq" id="WP_092158183.1">
    <property type="nucleotide sequence ID" value="NZ_FNGA01000001.1"/>
</dbReference>
<feature type="region of interest" description="Disordered" evidence="4">
    <location>
        <begin position="583"/>
        <end position="606"/>
    </location>
</feature>
<evidence type="ECO:0000256" key="5">
    <source>
        <dbReference type="SAM" id="Phobius"/>
    </source>
</evidence>
<dbReference type="Pfam" id="PF11845">
    <property type="entry name" value="Tll0287-like"/>
    <property type="match status" value="1"/>
</dbReference>
<dbReference type="PROSITE" id="PS50111">
    <property type="entry name" value="CHEMOTAXIS_TRANSDUC_2"/>
    <property type="match status" value="1"/>
</dbReference>
<evidence type="ECO:0000256" key="3">
    <source>
        <dbReference type="PROSITE-ProRule" id="PRU00284"/>
    </source>
</evidence>
<keyword evidence="8" id="KW-1185">Reference proteome</keyword>
<evidence type="ECO:0000259" key="6">
    <source>
        <dbReference type="PROSITE" id="PS50111"/>
    </source>
</evidence>
<keyword evidence="5" id="KW-0472">Membrane</keyword>
<dbReference type="GO" id="GO:0016020">
    <property type="term" value="C:membrane"/>
    <property type="evidence" value="ECO:0007669"/>
    <property type="project" value="InterPro"/>
</dbReference>
<feature type="transmembrane region" description="Helical" evidence="5">
    <location>
        <begin position="216"/>
        <end position="242"/>
    </location>
</feature>
<dbReference type="Gene3D" id="1.10.287.950">
    <property type="entry name" value="Methyl-accepting chemotaxis protein"/>
    <property type="match status" value="1"/>
</dbReference>
<keyword evidence="1 3" id="KW-0807">Transducer</keyword>
<dbReference type="PANTHER" id="PTHR32089">
    <property type="entry name" value="METHYL-ACCEPTING CHEMOTAXIS PROTEIN MCPB"/>
    <property type="match status" value="1"/>
</dbReference>
<dbReference type="InterPro" id="IPR021796">
    <property type="entry name" value="Tll0287-like_dom"/>
</dbReference>
<keyword evidence="5" id="KW-1133">Transmembrane helix</keyword>
<dbReference type="Pfam" id="PF00015">
    <property type="entry name" value="MCPsignal"/>
    <property type="match status" value="1"/>
</dbReference>
<reference evidence="8" key="1">
    <citation type="submission" date="2016-10" db="EMBL/GenBank/DDBJ databases">
        <authorList>
            <person name="Varghese N."/>
            <person name="Submissions S."/>
        </authorList>
    </citation>
    <scope>NUCLEOTIDE SEQUENCE [LARGE SCALE GENOMIC DNA]</scope>
    <source>
        <strain evidence="8">DSM 16995</strain>
    </source>
</reference>
<dbReference type="Proteomes" id="UP000199053">
    <property type="component" value="Unassembled WGS sequence"/>
</dbReference>
<dbReference type="PANTHER" id="PTHR32089:SF120">
    <property type="entry name" value="METHYL-ACCEPTING CHEMOTAXIS PROTEIN TLPQ"/>
    <property type="match status" value="1"/>
</dbReference>
<comment type="similarity">
    <text evidence="2">Belongs to the methyl-accepting chemotaxis (MCP) protein family.</text>
</comment>
<evidence type="ECO:0000313" key="7">
    <source>
        <dbReference type="EMBL" id="SDK50658.1"/>
    </source>
</evidence>
<dbReference type="CDD" id="cd06225">
    <property type="entry name" value="HAMP"/>
    <property type="match status" value="1"/>
</dbReference>
<feature type="domain" description="Methyl-accepting transducer" evidence="6">
    <location>
        <begin position="314"/>
        <end position="550"/>
    </location>
</feature>
<protein>
    <recommendedName>
        <fullName evidence="6">Methyl-accepting transducer domain-containing protein</fullName>
    </recommendedName>
</protein>
<evidence type="ECO:0000256" key="2">
    <source>
        <dbReference type="ARBA" id="ARBA00029447"/>
    </source>
</evidence>
<name>A0A1G9CG83_9BACT</name>
<dbReference type="SUPFAM" id="SSF58104">
    <property type="entry name" value="Methyl-accepting chemotaxis protein (MCP) signaling domain"/>
    <property type="match status" value="1"/>
</dbReference>
<organism evidence="7 8">
    <name type="scientific">Maridesulfovibrio ferrireducens</name>
    <dbReference type="NCBI Taxonomy" id="246191"/>
    <lineage>
        <taxon>Bacteria</taxon>
        <taxon>Pseudomonadati</taxon>
        <taxon>Thermodesulfobacteriota</taxon>
        <taxon>Desulfovibrionia</taxon>
        <taxon>Desulfovibrionales</taxon>
        <taxon>Desulfovibrionaceae</taxon>
        <taxon>Maridesulfovibrio</taxon>
    </lineage>
</organism>
<dbReference type="OrthoDB" id="9816383at2"/>
<dbReference type="EMBL" id="FNGA01000001">
    <property type="protein sequence ID" value="SDK50658.1"/>
    <property type="molecule type" value="Genomic_DNA"/>
</dbReference>
<dbReference type="AlphaFoldDB" id="A0A1G9CG83"/>
<dbReference type="InterPro" id="IPR004089">
    <property type="entry name" value="MCPsignal_dom"/>
</dbReference>
<gene>
    <name evidence="7" type="ORF">SAMN05660337_0665</name>
</gene>
<evidence type="ECO:0000256" key="4">
    <source>
        <dbReference type="SAM" id="MobiDB-lite"/>
    </source>
</evidence>
<keyword evidence="5" id="KW-0812">Transmembrane</keyword>
<dbReference type="GO" id="GO:0007165">
    <property type="term" value="P:signal transduction"/>
    <property type="evidence" value="ECO:0007669"/>
    <property type="project" value="UniProtKB-KW"/>
</dbReference>
<accession>A0A1G9CG83</accession>
<feature type="transmembrane region" description="Helical" evidence="5">
    <location>
        <begin position="7"/>
        <end position="26"/>
    </location>
</feature>
<evidence type="ECO:0000256" key="1">
    <source>
        <dbReference type="ARBA" id="ARBA00023224"/>
    </source>
</evidence>